<proteinExistence type="predicted"/>
<organism evidence="1 2">
    <name type="scientific">Gymnopus androsaceus JB14</name>
    <dbReference type="NCBI Taxonomy" id="1447944"/>
    <lineage>
        <taxon>Eukaryota</taxon>
        <taxon>Fungi</taxon>
        <taxon>Dikarya</taxon>
        <taxon>Basidiomycota</taxon>
        <taxon>Agaricomycotina</taxon>
        <taxon>Agaricomycetes</taxon>
        <taxon>Agaricomycetidae</taxon>
        <taxon>Agaricales</taxon>
        <taxon>Marasmiineae</taxon>
        <taxon>Omphalotaceae</taxon>
        <taxon>Gymnopus</taxon>
    </lineage>
</organism>
<name>A0A6A4I4W3_9AGAR</name>
<dbReference type="PRINTS" id="PR00081">
    <property type="entry name" value="GDHRDH"/>
</dbReference>
<dbReference type="PANTHER" id="PTHR43431">
    <property type="entry name" value="OXIDOREDUCTASE, SHORT CHAIN DEHYDROGENASE/REDUCTASE FAMILY (AFU_ORTHOLOGUE AFUA_5G14000)"/>
    <property type="match status" value="1"/>
</dbReference>
<protein>
    <submittedName>
        <fullName evidence="1">Short-chain dehydrogenase/reductase SDR</fullName>
    </submittedName>
</protein>
<evidence type="ECO:0000313" key="2">
    <source>
        <dbReference type="Proteomes" id="UP000799118"/>
    </source>
</evidence>
<reference evidence="1" key="1">
    <citation type="journal article" date="2019" name="Environ. Microbiol.">
        <title>Fungal ecological strategies reflected in gene transcription - a case study of two litter decomposers.</title>
        <authorList>
            <person name="Barbi F."/>
            <person name="Kohler A."/>
            <person name="Barry K."/>
            <person name="Baskaran P."/>
            <person name="Daum C."/>
            <person name="Fauchery L."/>
            <person name="Ihrmark K."/>
            <person name="Kuo A."/>
            <person name="LaButti K."/>
            <person name="Lipzen A."/>
            <person name="Morin E."/>
            <person name="Grigoriev I.V."/>
            <person name="Henrissat B."/>
            <person name="Lindahl B."/>
            <person name="Martin F."/>
        </authorList>
    </citation>
    <scope>NUCLEOTIDE SEQUENCE</scope>
    <source>
        <strain evidence="1">JB14</strain>
    </source>
</reference>
<dbReference type="OrthoDB" id="5399006at2759"/>
<dbReference type="Gene3D" id="3.40.50.720">
    <property type="entry name" value="NAD(P)-binding Rossmann-like Domain"/>
    <property type="match status" value="1"/>
</dbReference>
<accession>A0A6A4I4W3</accession>
<dbReference type="Pfam" id="PF00106">
    <property type="entry name" value="adh_short"/>
    <property type="match status" value="1"/>
</dbReference>
<dbReference type="SUPFAM" id="SSF51735">
    <property type="entry name" value="NAD(P)-binding Rossmann-fold domains"/>
    <property type="match status" value="1"/>
</dbReference>
<keyword evidence="2" id="KW-1185">Reference proteome</keyword>
<gene>
    <name evidence="1" type="ORF">BT96DRAFT_916974</name>
</gene>
<dbReference type="PANTHER" id="PTHR43431:SF7">
    <property type="entry name" value="OXIDOREDUCTASE, SHORT CHAIN DEHYDROGENASE_REDUCTASE FAMILY (AFU_ORTHOLOGUE AFUA_5G14000)"/>
    <property type="match status" value="1"/>
</dbReference>
<dbReference type="InterPro" id="IPR002347">
    <property type="entry name" value="SDR_fam"/>
</dbReference>
<dbReference type="InterPro" id="IPR036291">
    <property type="entry name" value="NAD(P)-bd_dom_sf"/>
</dbReference>
<dbReference type="EMBL" id="ML769418">
    <property type="protein sequence ID" value="KAE9404197.1"/>
    <property type="molecule type" value="Genomic_DNA"/>
</dbReference>
<dbReference type="Proteomes" id="UP000799118">
    <property type="component" value="Unassembled WGS sequence"/>
</dbReference>
<evidence type="ECO:0000313" key="1">
    <source>
        <dbReference type="EMBL" id="KAE9404197.1"/>
    </source>
</evidence>
<sequence length="248" mass="26746">MNIHRATAKPMVLIAGLGKGSGLGAASAQIFARSGYDVALVSRGEDTLSKLSSDLRRFGVKVEAFPTKSYHPADIRDTVASIRHSFPQPDSALRVAIWNVGYPIFKPFLSTTTDEVNQSLTVTEAAFAFSRECILQFQENEIEKDTGKKGTLVFTGATAATRGSSFTSAFSAAKSANRALSQSLAKEFGEEGIHVAHAILDGRIMSDDPETAAGLNPESIAKAYFNLAKQEKSAWTWELDLRPASGKW</sequence>
<dbReference type="AlphaFoldDB" id="A0A6A4I4W3"/>